<dbReference type="Proteomes" id="UP000019586">
    <property type="component" value="Chromosome"/>
</dbReference>
<evidence type="ECO:0000313" key="1">
    <source>
        <dbReference type="EMBL" id="AHM77592.1"/>
    </source>
</evidence>
<evidence type="ECO:0008006" key="3">
    <source>
        <dbReference type="Google" id="ProtNLM"/>
    </source>
</evidence>
<organism evidence="1 2">
    <name type="scientific">Klebsiella pneumoniae 30684/NJST258_2</name>
    <dbReference type="NCBI Taxonomy" id="1420013"/>
    <lineage>
        <taxon>Bacteria</taxon>
        <taxon>Pseudomonadati</taxon>
        <taxon>Pseudomonadota</taxon>
        <taxon>Gammaproteobacteria</taxon>
        <taxon>Enterobacterales</taxon>
        <taxon>Enterobacteriaceae</taxon>
        <taxon>Klebsiella/Raoultella group</taxon>
        <taxon>Klebsiella</taxon>
        <taxon>Klebsiella pneumoniae complex</taxon>
    </lineage>
</organism>
<dbReference type="HOGENOM" id="CLU_1015380_0_0_6"/>
<dbReference type="KEGG" id="kps:KPNJ2_00812"/>
<dbReference type="InterPro" id="IPR014942">
    <property type="entry name" value="AbiEii"/>
</dbReference>
<name>W8UUI0_KLEPN</name>
<evidence type="ECO:0000313" key="2">
    <source>
        <dbReference type="Proteomes" id="UP000019586"/>
    </source>
</evidence>
<dbReference type="AlphaFoldDB" id="W8UUI0"/>
<reference evidence="1 2" key="1">
    <citation type="journal article" date="2014" name="Proc. Natl. Acad. Sci. U.S.A.">
        <title>Molecular dissection of the evolution of carbapenem-resistant multilocus sequence type 258 Klebsiella pneumoniae.</title>
        <authorList>
            <person name="Deleo F.R."/>
            <person name="Chen L."/>
            <person name="Porcella S.F."/>
            <person name="Martens C.A."/>
            <person name="Kobayashi S.D."/>
            <person name="Porter A.R."/>
            <person name="Chavda K.D."/>
            <person name="Jacobs M.R."/>
            <person name="Mathema B."/>
            <person name="Olsen R.J."/>
            <person name="Bonomo R.A."/>
            <person name="Musser J.M."/>
            <person name="Kreiswirth B.N."/>
        </authorList>
    </citation>
    <scope>NUCLEOTIDE SEQUENCE [LARGE SCALE GENOMIC DNA]</scope>
    <source>
        <strain evidence="1">30684/NJST258_2</strain>
    </source>
</reference>
<accession>W8UUI0</accession>
<sequence>MDGMVIMTTREPQSAADYEDRTTAAVKSVLIEIGQILGSYKGKFTVIGGAVPWLLLNNDDMPHVGTLDIDLDLDSTALGDGEYATLVESLQGCGYEQREGVTRAFQLVRTIPASDDGPAIDIIIDFLRPRDAELVKNAPPLISNFAVQRADGADLALKFYEMVAISGAMPEGGKNTVEIAVCSIPALLAMKGYALNGRHKQKDSYDIYYCVRNYEDGPEALAQECLPILAEESGAIGYGYIAQKFDEVEGYGPTSVRKFVEETKLLGERTPEQWQQDAFGQVDLWLRALNLRS</sequence>
<dbReference type="Pfam" id="PF08843">
    <property type="entry name" value="AbiEii"/>
    <property type="match status" value="1"/>
</dbReference>
<dbReference type="EMBL" id="CP006918">
    <property type="protein sequence ID" value="AHM77592.1"/>
    <property type="molecule type" value="Genomic_DNA"/>
</dbReference>
<dbReference type="PATRIC" id="fig|1420013.3.peg.772"/>
<proteinExistence type="predicted"/>
<gene>
    <name evidence="1" type="ORF">KPNJ2_00812</name>
</gene>
<protein>
    <recommendedName>
        <fullName evidence="3">Nucleotidyl transferase AbiEii toxin, Type IV TA system</fullName>
    </recommendedName>
</protein>